<dbReference type="EMBL" id="JAWZYT010005140">
    <property type="protein sequence ID" value="KAK4291476.1"/>
    <property type="molecule type" value="Genomic_DNA"/>
</dbReference>
<sequence length="131" mass="15279">MGRREVDEGERGGWGKKDVEVKGRKRMEGRRSREEEDGGREDGGRKRMEGGRGWREEEDGGRKRMEGGRGWREEEDGGRKRMEGGRGWREGLVVSGVNTRRKLRVRRGKVWREVEREKRKRNVKKGGKTGE</sequence>
<name>A0AAE1NL79_9EUCA</name>
<keyword evidence="3" id="KW-1185">Reference proteome</keyword>
<proteinExistence type="predicted"/>
<organism evidence="2 3">
    <name type="scientific">Petrolisthes manimaculis</name>
    <dbReference type="NCBI Taxonomy" id="1843537"/>
    <lineage>
        <taxon>Eukaryota</taxon>
        <taxon>Metazoa</taxon>
        <taxon>Ecdysozoa</taxon>
        <taxon>Arthropoda</taxon>
        <taxon>Crustacea</taxon>
        <taxon>Multicrustacea</taxon>
        <taxon>Malacostraca</taxon>
        <taxon>Eumalacostraca</taxon>
        <taxon>Eucarida</taxon>
        <taxon>Decapoda</taxon>
        <taxon>Pleocyemata</taxon>
        <taxon>Anomura</taxon>
        <taxon>Galatheoidea</taxon>
        <taxon>Porcellanidae</taxon>
        <taxon>Petrolisthes</taxon>
    </lineage>
</organism>
<evidence type="ECO:0000256" key="1">
    <source>
        <dbReference type="SAM" id="MobiDB-lite"/>
    </source>
</evidence>
<comment type="caution">
    <text evidence="2">The sequence shown here is derived from an EMBL/GenBank/DDBJ whole genome shotgun (WGS) entry which is preliminary data.</text>
</comment>
<dbReference type="AlphaFoldDB" id="A0AAE1NL79"/>
<evidence type="ECO:0000313" key="2">
    <source>
        <dbReference type="EMBL" id="KAK4291476.1"/>
    </source>
</evidence>
<feature type="region of interest" description="Disordered" evidence="1">
    <location>
        <begin position="1"/>
        <end position="86"/>
    </location>
</feature>
<evidence type="ECO:0000313" key="3">
    <source>
        <dbReference type="Proteomes" id="UP001292094"/>
    </source>
</evidence>
<protein>
    <submittedName>
        <fullName evidence="2">Uncharacterized protein</fullName>
    </submittedName>
</protein>
<feature type="compositionally biased region" description="Basic and acidic residues" evidence="1">
    <location>
        <begin position="29"/>
        <end position="86"/>
    </location>
</feature>
<reference evidence="2" key="1">
    <citation type="submission" date="2023-11" db="EMBL/GenBank/DDBJ databases">
        <title>Genome assemblies of two species of porcelain crab, Petrolisthes cinctipes and Petrolisthes manimaculis (Anomura: Porcellanidae).</title>
        <authorList>
            <person name="Angst P."/>
        </authorList>
    </citation>
    <scope>NUCLEOTIDE SEQUENCE</scope>
    <source>
        <strain evidence="2">PB745_02</strain>
        <tissue evidence="2">Gill</tissue>
    </source>
</reference>
<feature type="compositionally biased region" description="Basic and acidic residues" evidence="1">
    <location>
        <begin position="1"/>
        <end position="22"/>
    </location>
</feature>
<accession>A0AAE1NL79</accession>
<gene>
    <name evidence="2" type="ORF">Pmani_035711</name>
</gene>
<dbReference type="Proteomes" id="UP001292094">
    <property type="component" value="Unassembled WGS sequence"/>
</dbReference>